<organism evidence="8">
    <name type="scientific">candidate division WOR-3 bacterium</name>
    <dbReference type="NCBI Taxonomy" id="2052148"/>
    <lineage>
        <taxon>Bacteria</taxon>
        <taxon>Bacteria division WOR-3</taxon>
    </lineage>
</organism>
<evidence type="ECO:0000313" key="8">
    <source>
        <dbReference type="EMBL" id="HGD12920.1"/>
    </source>
</evidence>
<comment type="caution">
    <text evidence="8">The sequence shown here is derived from an EMBL/GenBank/DDBJ whole genome shotgun (WGS) entry which is preliminary data.</text>
</comment>
<dbReference type="Pfam" id="PF09335">
    <property type="entry name" value="VTT_dom"/>
    <property type="match status" value="1"/>
</dbReference>
<protein>
    <recommendedName>
        <fullName evidence="6">TVP38/TMEM64 family membrane protein</fullName>
    </recommendedName>
</protein>
<reference evidence="8" key="1">
    <citation type="journal article" date="2020" name="mSystems">
        <title>Genome- and Community-Level Interaction Insights into Carbon Utilization and Element Cycling Functions of Hydrothermarchaeota in Hydrothermal Sediment.</title>
        <authorList>
            <person name="Zhou Z."/>
            <person name="Liu Y."/>
            <person name="Xu W."/>
            <person name="Pan J."/>
            <person name="Luo Z.H."/>
            <person name="Li M."/>
        </authorList>
    </citation>
    <scope>NUCLEOTIDE SEQUENCE [LARGE SCALE GENOMIC DNA]</scope>
    <source>
        <strain evidence="8">SpSt-914</strain>
    </source>
</reference>
<feature type="transmembrane region" description="Helical" evidence="6">
    <location>
        <begin position="135"/>
        <end position="154"/>
    </location>
</feature>
<dbReference type="PANTHER" id="PTHR12677:SF59">
    <property type="entry name" value="GOLGI APPARATUS MEMBRANE PROTEIN TVP38-RELATED"/>
    <property type="match status" value="1"/>
</dbReference>
<accession>A0A7V3UZG7</accession>
<dbReference type="EMBL" id="DTMZ01000050">
    <property type="protein sequence ID" value="HGD12920.1"/>
    <property type="molecule type" value="Genomic_DNA"/>
</dbReference>
<comment type="subcellular location">
    <subcellularLocation>
        <location evidence="1 6">Cell membrane</location>
        <topology evidence="1 6">Multi-pass membrane protein</topology>
    </subcellularLocation>
</comment>
<evidence type="ECO:0000256" key="5">
    <source>
        <dbReference type="ARBA" id="ARBA00023136"/>
    </source>
</evidence>
<dbReference type="InterPro" id="IPR032816">
    <property type="entry name" value="VTT_dom"/>
</dbReference>
<comment type="similarity">
    <text evidence="6">Belongs to the TVP38/TMEM64 family.</text>
</comment>
<evidence type="ECO:0000256" key="1">
    <source>
        <dbReference type="ARBA" id="ARBA00004651"/>
    </source>
</evidence>
<evidence type="ECO:0000259" key="7">
    <source>
        <dbReference type="Pfam" id="PF09335"/>
    </source>
</evidence>
<dbReference type="AlphaFoldDB" id="A0A7V3UZG7"/>
<keyword evidence="4 6" id="KW-1133">Transmembrane helix</keyword>
<evidence type="ECO:0000256" key="3">
    <source>
        <dbReference type="ARBA" id="ARBA00022692"/>
    </source>
</evidence>
<proteinExistence type="inferred from homology"/>
<feature type="domain" description="VTT" evidence="7">
    <location>
        <begin position="70"/>
        <end position="187"/>
    </location>
</feature>
<evidence type="ECO:0000256" key="4">
    <source>
        <dbReference type="ARBA" id="ARBA00022989"/>
    </source>
</evidence>
<feature type="transmembrane region" description="Helical" evidence="6">
    <location>
        <begin position="49"/>
        <end position="70"/>
    </location>
</feature>
<keyword evidence="3 6" id="KW-0812">Transmembrane</keyword>
<dbReference type="PANTHER" id="PTHR12677">
    <property type="entry name" value="GOLGI APPARATUS MEMBRANE PROTEIN TVP38-RELATED"/>
    <property type="match status" value="1"/>
</dbReference>
<dbReference type="GO" id="GO:0005886">
    <property type="term" value="C:plasma membrane"/>
    <property type="evidence" value="ECO:0007669"/>
    <property type="project" value="UniProtKB-SubCell"/>
</dbReference>
<feature type="transmembrane region" description="Helical" evidence="6">
    <location>
        <begin position="197"/>
        <end position="214"/>
    </location>
</feature>
<keyword evidence="2 6" id="KW-1003">Cell membrane</keyword>
<keyword evidence="5 6" id="KW-0472">Membrane</keyword>
<feature type="transmembrane region" description="Helical" evidence="6">
    <location>
        <begin position="7"/>
        <end position="29"/>
    </location>
</feature>
<name>A0A7V3UZG7_UNCW3</name>
<gene>
    <name evidence="8" type="ORF">ENX16_02400</name>
</gene>
<feature type="transmembrane region" description="Helical" evidence="6">
    <location>
        <begin position="166"/>
        <end position="191"/>
    </location>
</feature>
<evidence type="ECO:0000256" key="2">
    <source>
        <dbReference type="ARBA" id="ARBA00022475"/>
    </source>
</evidence>
<feature type="transmembrane region" description="Helical" evidence="6">
    <location>
        <begin position="82"/>
        <end position="106"/>
    </location>
</feature>
<dbReference type="InterPro" id="IPR015414">
    <property type="entry name" value="TMEM64"/>
</dbReference>
<evidence type="ECO:0000256" key="6">
    <source>
        <dbReference type="RuleBase" id="RU366058"/>
    </source>
</evidence>
<sequence length="233" mass="26362">MRRKSGRILFLVLTGLVVIALTAGFILIFKKWDYVFQNPLKLRKLMQSWGIWAPLGTIGLQVIQIVFAPLPGNVAAFAAGYALGFWPTIIWLMLGVLAGASLTFLISRFFGRNLLQLFVPATVRERFDQKMLRQGTFYIFLLLLIPNPAGDWVYYLAGLTRMPLRLFLLLVLIARLPSNIIECGVGASAIRFGLREWLIFGIVVLGLTIGYFLNQRRIENLLMRIANFPSSRI</sequence>